<evidence type="ECO:0000313" key="2">
    <source>
        <dbReference type="EMBL" id="MBM6738730.1"/>
    </source>
</evidence>
<dbReference type="RefSeq" id="WP_205156201.1">
    <property type="nucleotide sequence ID" value="NZ_JACLYY010000011.1"/>
</dbReference>
<keyword evidence="1" id="KW-1133">Transmembrane helix</keyword>
<keyword evidence="1" id="KW-0472">Membrane</keyword>
<feature type="transmembrane region" description="Helical" evidence="1">
    <location>
        <begin position="12"/>
        <end position="32"/>
    </location>
</feature>
<organism evidence="2 3">
    <name type="scientific">Faecalicatena fissicatena</name>
    <dbReference type="NCBI Taxonomy" id="290055"/>
    <lineage>
        <taxon>Bacteria</taxon>
        <taxon>Bacillati</taxon>
        <taxon>Bacillota</taxon>
        <taxon>Clostridia</taxon>
        <taxon>Lachnospirales</taxon>
        <taxon>Lachnospiraceae</taxon>
        <taxon>Faecalicatena</taxon>
    </lineage>
</organism>
<dbReference type="Gene3D" id="1.10.1760.20">
    <property type="match status" value="1"/>
</dbReference>
<protein>
    <submittedName>
        <fullName evidence="2">ECF transporter S component</fullName>
    </submittedName>
</protein>
<name>A0ABS2EAZ5_9FIRM</name>
<evidence type="ECO:0000256" key="1">
    <source>
        <dbReference type="SAM" id="Phobius"/>
    </source>
</evidence>
<feature type="transmembrane region" description="Helical" evidence="1">
    <location>
        <begin position="104"/>
        <end position="127"/>
    </location>
</feature>
<keyword evidence="1" id="KW-0812">Transmembrane</keyword>
<keyword evidence="3" id="KW-1185">Reference proteome</keyword>
<evidence type="ECO:0000313" key="3">
    <source>
        <dbReference type="Proteomes" id="UP000716906"/>
    </source>
</evidence>
<comment type="caution">
    <text evidence="2">The sequence shown here is derived from an EMBL/GenBank/DDBJ whole genome shotgun (WGS) entry which is preliminary data.</text>
</comment>
<accession>A0ABS2EAZ5</accession>
<reference evidence="2 3" key="1">
    <citation type="journal article" date="2021" name="Sci. Rep.">
        <title>The distribution of antibiotic resistance genes in chicken gut microbiota commensals.</title>
        <authorList>
            <person name="Juricova H."/>
            <person name="Matiasovicova J."/>
            <person name="Kubasova T."/>
            <person name="Cejkova D."/>
            <person name="Rychlik I."/>
        </authorList>
    </citation>
    <scope>NUCLEOTIDE SEQUENCE [LARGE SCALE GENOMIC DNA]</scope>
    <source>
        <strain evidence="2 3">An773</strain>
    </source>
</reference>
<dbReference type="Proteomes" id="UP000716906">
    <property type="component" value="Unassembled WGS sequence"/>
</dbReference>
<feature type="transmembrane region" description="Helical" evidence="1">
    <location>
        <begin position="70"/>
        <end position="92"/>
    </location>
</feature>
<dbReference type="EMBL" id="JACLYY010000011">
    <property type="protein sequence ID" value="MBM6738730.1"/>
    <property type="molecule type" value="Genomic_DNA"/>
</dbReference>
<sequence>MANKKKEKMDKLVLFLLPIGVAINFVGGQIAANLGLPVYLDVIGTVAVGALCGAFPGAIVGLVSNLINTVTYPLNICYAPVSIIIGILSAILSKRGFFKKPLKIALVIIVFGLIGGGLSAVITWIVYGFDFGMPPSSYISVPLYKVFHLNKFICEFIGSSCIDTFDKIISVIVVVGVLRAIPQRMLAKLPLGDNYVKEENDEEEDF</sequence>
<proteinExistence type="predicted"/>
<gene>
    <name evidence="2" type="ORF">H7U36_11585</name>
</gene>
<feature type="transmembrane region" description="Helical" evidence="1">
    <location>
        <begin position="38"/>
        <end position="63"/>
    </location>
</feature>